<proteinExistence type="predicted"/>
<dbReference type="RefSeq" id="WP_049698404.1">
    <property type="nucleotide sequence ID" value="NZ_JAQDQF010000009.1"/>
</dbReference>
<sequence length="145" mass="16326">MTGIDSGLGESMTTRIVELGRRMGAVADDLPELSHLRDDGVPSCWQQDGVWHLTVRERARILSDRQTTSAHEFLFFVAEQISEAMSRRLHPPGTPDFRRVSWQAQYDILHGVDPEWADTWLTQTRSRLVDAGVDDDVLALLPNAS</sequence>
<protein>
    <recommendedName>
        <fullName evidence="1">Immunity protein 63 domain-containing protein</fullName>
    </recommendedName>
</protein>
<dbReference type="EMBL" id="LDTZ01000015">
    <property type="protein sequence ID" value="KNA92071.1"/>
    <property type="molecule type" value="Genomic_DNA"/>
</dbReference>
<dbReference type="Pfam" id="PF15599">
    <property type="entry name" value="Imm63"/>
    <property type="match status" value="1"/>
</dbReference>
<evidence type="ECO:0000259" key="1">
    <source>
        <dbReference type="Pfam" id="PF15599"/>
    </source>
</evidence>
<feature type="domain" description="Immunity protein 63" evidence="1">
    <location>
        <begin position="48"/>
        <end position="125"/>
    </location>
</feature>
<name>A0ABR5IED6_9ACTN</name>
<keyword evidence="3" id="KW-1185">Reference proteome</keyword>
<dbReference type="Proteomes" id="UP000037247">
    <property type="component" value="Unassembled WGS sequence"/>
</dbReference>
<organism evidence="2 3">
    <name type="scientific">Gordonia jacobaea</name>
    <dbReference type="NCBI Taxonomy" id="122202"/>
    <lineage>
        <taxon>Bacteria</taxon>
        <taxon>Bacillati</taxon>
        <taxon>Actinomycetota</taxon>
        <taxon>Actinomycetes</taxon>
        <taxon>Mycobacteriales</taxon>
        <taxon>Gordoniaceae</taxon>
        <taxon>Gordonia</taxon>
    </lineage>
</organism>
<evidence type="ECO:0000313" key="2">
    <source>
        <dbReference type="EMBL" id="KNA92071.1"/>
    </source>
</evidence>
<gene>
    <name evidence="2" type="ORF">ABW18_07880</name>
</gene>
<reference evidence="2 3" key="1">
    <citation type="submission" date="2015-05" db="EMBL/GenBank/DDBJ databases">
        <title>Draft genome sequence of the bacterium Gordonia jacobaea a new member of the Gordonia genus.</title>
        <authorList>
            <person name="Jimenez-Galisteo G."/>
            <person name="Dominguez A."/>
            <person name="Munoz E."/>
            <person name="Vinas M."/>
        </authorList>
    </citation>
    <scope>NUCLEOTIDE SEQUENCE [LARGE SCALE GENOMIC DNA]</scope>
    <source>
        <strain evidence="3">mv1</strain>
    </source>
</reference>
<accession>A0ABR5IED6</accession>
<comment type="caution">
    <text evidence="2">The sequence shown here is derived from an EMBL/GenBank/DDBJ whole genome shotgun (WGS) entry which is preliminary data.</text>
</comment>
<dbReference type="InterPro" id="IPR028952">
    <property type="entry name" value="Imm63"/>
</dbReference>
<evidence type="ECO:0000313" key="3">
    <source>
        <dbReference type="Proteomes" id="UP000037247"/>
    </source>
</evidence>